<gene>
    <name evidence="1" type="ORF">BRAPAZ1V2_A01P31400.2</name>
</gene>
<dbReference type="Proteomes" id="UP000694005">
    <property type="component" value="Chromosome A01"/>
</dbReference>
<accession>A0A8D9GXQ7</accession>
<reference evidence="1 2" key="1">
    <citation type="submission" date="2021-07" db="EMBL/GenBank/DDBJ databases">
        <authorList>
            <consortium name="Genoscope - CEA"/>
            <person name="William W."/>
        </authorList>
    </citation>
    <scope>NUCLEOTIDE SEQUENCE [LARGE SCALE GENOMIC DNA]</scope>
</reference>
<evidence type="ECO:0000313" key="2">
    <source>
        <dbReference type="Proteomes" id="UP000694005"/>
    </source>
</evidence>
<dbReference type="EMBL" id="LS974617">
    <property type="protein sequence ID" value="CAG7889064.1"/>
    <property type="molecule type" value="Genomic_DNA"/>
</dbReference>
<sequence>MGEEANKQVRVGWVSFNLHFIDGDGMNNRRNSQKVIRLSFNWLQKEK</sequence>
<dbReference type="Gramene" id="A01p31400.2_BraZ1">
    <property type="protein sequence ID" value="A01p31400.2_BraZ1.CDS.1"/>
    <property type="gene ID" value="A01g31400.2_BraZ1"/>
</dbReference>
<proteinExistence type="predicted"/>
<evidence type="ECO:0000313" key="1">
    <source>
        <dbReference type="EMBL" id="CAG7889064.1"/>
    </source>
</evidence>
<dbReference type="AlphaFoldDB" id="A0A8D9GXQ7"/>
<name>A0A8D9GXQ7_BRACM</name>
<protein>
    <submittedName>
        <fullName evidence="1">Uncharacterized protein</fullName>
    </submittedName>
</protein>
<organism evidence="1 2">
    <name type="scientific">Brassica campestris</name>
    <name type="common">Field mustard</name>
    <dbReference type="NCBI Taxonomy" id="3711"/>
    <lineage>
        <taxon>Eukaryota</taxon>
        <taxon>Viridiplantae</taxon>
        <taxon>Streptophyta</taxon>
        <taxon>Embryophyta</taxon>
        <taxon>Tracheophyta</taxon>
        <taxon>Spermatophyta</taxon>
        <taxon>Magnoliopsida</taxon>
        <taxon>eudicotyledons</taxon>
        <taxon>Gunneridae</taxon>
        <taxon>Pentapetalae</taxon>
        <taxon>rosids</taxon>
        <taxon>malvids</taxon>
        <taxon>Brassicales</taxon>
        <taxon>Brassicaceae</taxon>
        <taxon>Brassiceae</taxon>
        <taxon>Brassica</taxon>
    </lineage>
</organism>